<accession>A0ABP0EM80</accession>
<evidence type="ECO:0000256" key="1">
    <source>
        <dbReference type="SAM" id="MobiDB-lite"/>
    </source>
</evidence>
<reference evidence="2 3" key="1">
    <citation type="submission" date="2024-01" db="EMBL/GenBank/DDBJ databases">
        <authorList>
            <consortium name="Genoscope - CEA"/>
            <person name="William W."/>
        </authorList>
    </citation>
    <scope>NUCLEOTIDE SEQUENCE [LARGE SCALE GENOMIC DNA]</scope>
    <source>
        <strain evidence="2 3">29B2s-10</strain>
    </source>
</reference>
<organism evidence="2 3">
    <name type="scientific">[Candida] anglica</name>
    <dbReference type="NCBI Taxonomy" id="148631"/>
    <lineage>
        <taxon>Eukaryota</taxon>
        <taxon>Fungi</taxon>
        <taxon>Dikarya</taxon>
        <taxon>Ascomycota</taxon>
        <taxon>Saccharomycotina</taxon>
        <taxon>Pichiomycetes</taxon>
        <taxon>Debaryomycetaceae</taxon>
        <taxon>Kurtzmaniella</taxon>
    </lineage>
</organism>
<gene>
    <name evidence="2" type="ORF">CAAN4_H10110</name>
</gene>
<proteinExistence type="predicted"/>
<name>A0ABP0EM80_9ASCO</name>
<dbReference type="Proteomes" id="UP001497600">
    <property type="component" value="Chromosome H"/>
</dbReference>
<feature type="region of interest" description="Disordered" evidence="1">
    <location>
        <begin position="79"/>
        <end position="110"/>
    </location>
</feature>
<dbReference type="EMBL" id="OZ004260">
    <property type="protein sequence ID" value="CAK7921099.1"/>
    <property type="molecule type" value="Genomic_DNA"/>
</dbReference>
<keyword evidence="3" id="KW-1185">Reference proteome</keyword>
<evidence type="ECO:0000313" key="3">
    <source>
        <dbReference type="Proteomes" id="UP001497600"/>
    </source>
</evidence>
<evidence type="ECO:0000313" key="2">
    <source>
        <dbReference type="EMBL" id="CAK7921099.1"/>
    </source>
</evidence>
<sequence length="171" mass="19659">MSSKRRFQENQPETKKFRNEIEQLQEYSTSEEWPIYNHPEGGIVKITPWGSLRQYTHPITGQMVTKFEDMNFQDHSFNQNAIQTNYAPSTPQSMCPTSSDSPSPAMKLSPGDEVENYVVEGYQQHQHAQAPVPTPATQAQFQQEHENYFGMASEEEDFQDNSAQPNDAMMY</sequence>
<protein>
    <submittedName>
        <fullName evidence="2">Uncharacterized protein</fullName>
    </submittedName>
</protein>
<feature type="compositionally biased region" description="Polar residues" evidence="1">
    <location>
        <begin position="79"/>
        <end position="102"/>
    </location>
</feature>